<name>A0A9D4T9D3_RHISA</name>
<organism evidence="1 2">
    <name type="scientific">Rhipicephalus sanguineus</name>
    <name type="common">Brown dog tick</name>
    <name type="synonym">Ixodes sanguineus</name>
    <dbReference type="NCBI Taxonomy" id="34632"/>
    <lineage>
        <taxon>Eukaryota</taxon>
        <taxon>Metazoa</taxon>
        <taxon>Ecdysozoa</taxon>
        <taxon>Arthropoda</taxon>
        <taxon>Chelicerata</taxon>
        <taxon>Arachnida</taxon>
        <taxon>Acari</taxon>
        <taxon>Parasitiformes</taxon>
        <taxon>Ixodida</taxon>
        <taxon>Ixodoidea</taxon>
        <taxon>Ixodidae</taxon>
        <taxon>Rhipicephalinae</taxon>
        <taxon>Rhipicephalus</taxon>
        <taxon>Rhipicephalus</taxon>
    </lineage>
</organism>
<comment type="caution">
    <text evidence="1">The sequence shown here is derived from an EMBL/GenBank/DDBJ whole genome shotgun (WGS) entry which is preliminary data.</text>
</comment>
<dbReference type="AlphaFoldDB" id="A0A9D4T9D3"/>
<dbReference type="Proteomes" id="UP000821837">
    <property type="component" value="Chromosome 1"/>
</dbReference>
<dbReference type="EMBL" id="JABSTV010001245">
    <property type="protein sequence ID" value="KAH7983239.1"/>
    <property type="molecule type" value="Genomic_DNA"/>
</dbReference>
<reference evidence="1" key="2">
    <citation type="submission" date="2021-09" db="EMBL/GenBank/DDBJ databases">
        <authorList>
            <person name="Jia N."/>
            <person name="Wang J."/>
            <person name="Shi W."/>
            <person name="Du L."/>
            <person name="Sun Y."/>
            <person name="Zhan W."/>
            <person name="Jiang J."/>
            <person name="Wang Q."/>
            <person name="Zhang B."/>
            <person name="Ji P."/>
            <person name="Sakyi L.B."/>
            <person name="Cui X."/>
            <person name="Yuan T."/>
            <person name="Jiang B."/>
            <person name="Yang W."/>
            <person name="Lam T.T.-Y."/>
            <person name="Chang Q."/>
            <person name="Ding S."/>
            <person name="Wang X."/>
            <person name="Zhu J."/>
            <person name="Ruan X."/>
            <person name="Zhao L."/>
            <person name="Wei J."/>
            <person name="Que T."/>
            <person name="Du C."/>
            <person name="Cheng J."/>
            <person name="Dai P."/>
            <person name="Han X."/>
            <person name="Huang E."/>
            <person name="Gao Y."/>
            <person name="Liu J."/>
            <person name="Shao H."/>
            <person name="Ye R."/>
            <person name="Li L."/>
            <person name="Wei W."/>
            <person name="Wang X."/>
            <person name="Wang C."/>
            <person name="Huo Q."/>
            <person name="Li W."/>
            <person name="Guo W."/>
            <person name="Chen H."/>
            <person name="Chen S."/>
            <person name="Zhou L."/>
            <person name="Zhou L."/>
            <person name="Ni X."/>
            <person name="Tian J."/>
            <person name="Zhou Y."/>
            <person name="Sheng Y."/>
            <person name="Liu T."/>
            <person name="Pan Y."/>
            <person name="Xia L."/>
            <person name="Li J."/>
            <person name="Zhao F."/>
            <person name="Cao W."/>
        </authorList>
    </citation>
    <scope>NUCLEOTIDE SEQUENCE</scope>
    <source>
        <strain evidence="1">Rsan-2018</strain>
        <tissue evidence="1">Larvae</tissue>
    </source>
</reference>
<evidence type="ECO:0000313" key="1">
    <source>
        <dbReference type="EMBL" id="KAH7983239.1"/>
    </source>
</evidence>
<accession>A0A9D4T9D3</accession>
<evidence type="ECO:0000313" key="2">
    <source>
        <dbReference type="Proteomes" id="UP000821837"/>
    </source>
</evidence>
<reference evidence="1" key="1">
    <citation type="journal article" date="2020" name="Cell">
        <title>Large-Scale Comparative Analyses of Tick Genomes Elucidate Their Genetic Diversity and Vector Capacities.</title>
        <authorList>
            <consortium name="Tick Genome and Microbiome Consortium (TIGMIC)"/>
            <person name="Jia N."/>
            <person name="Wang J."/>
            <person name="Shi W."/>
            <person name="Du L."/>
            <person name="Sun Y."/>
            <person name="Zhan W."/>
            <person name="Jiang J.F."/>
            <person name="Wang Q."/>
            <person name="Zhang B."/>
            <person name="Ji P."/>
            <person name="Bell-Sakyi L."/>
            <person name="Cui X.M."/>
            <person name="Yuan T.T."/>
            <person name="Jiang B.G."/>
            <person name="Yang W.F."/>
            <person name="Lam T.T."/>
            <person name="Chang Q.C."/>
            <person name="Ding S.J."/>
            <person name="Wang X.J."/>
            <person name="Zhu J.G."/>
            <person name="Ruan X.D."/>
            <person name="Zhao L."/>
            <person name="Wei J.T."/>
            <person name="Ye R.Z."/>
            <person name="Que T.C."/>
            <person name="Du C.H."/>
            <person name="Zhou Y.H."/>
            <person name="Cheng J.X."/>
            <person name="Dai P.F."/>
            <person name="Guo W.B."/>
            <person name="Han X.H."/>
            <person name="Huang E.J."/>
            <person name="Li L.F."/>
            <person name="Wei W."/>
            <person name="Gao Y.C."/>
            <person name="Liu J.Z."/>
            <person name="Shao H.Z."/>
            <person name="Wang X."/>
            <person name="Wang C.C."/>
            <person name="Yang T.C."/>
            <person name="Huo Q.B."/>
            <person name="Li W."/>
            <person name="Chen H.Y."/>
            <person name="Chen S.E."/>
            <person name="Zhou L.G."/>
            <person name="Ni X.B."/>
            <person name="Tian J.H."/>
            <person name="Sheng Y."/>
            <person name="Liu T."/>
            <person name="Pan Y.S."/>
            <person name="Xia L.Y."/>
            <person name="Li J."/>
            <person name="Zhao F."/>
            <person name="Cao W.C."/>
        </authorList>
    </citation>
    <scope>NUCLEOTIDE SEQUENCE</scope>
    <source>
        <strain evidence="1">Rsan-2018</strain>
    </source>
</reference>
<keyword evidence="2" id="KW-1185">Reference proteome</keyword>
<gene>
    <name evidence="1" type="ORF">HPB52_010376</name>
</gene>
<sequence>MFTDNNYSADSSKHPIALREVTTGELCVTVWWLGVRGSQLYASAAVDVLTLCRKVDEQTTEVDKVGPILKGFVHTGERKSAEHDVKQVASR</sequence>
<protein>
    <submittedName>
        <fullName evidence="1">Uncharacterized protein</fullName>
    </submittedName>
</protein>
<proteinExistence type="predicted"/>